<proteinExistence type="predicted"/>
<dbReference type="AlphaFoldDB" id="M4BM30"/>
<reference evidence="1" key="2">
    <citation type="submission" date="2015-06" db="UniProtKB">
        <authorList>
            <consortium name="EnsemblProtists"/>
        </authorList>
    </citation>
    <scope>IDENTIFICATION</scope>
    <source>
        <strain evidence="1">Emoy2</strain>
    </source>
</reference>
<keyword evidence="2" id="KW-1185">Reference proteome</keyword>
<name>M4BM30_HYAAE</name>
<dbReference type="EnsemblProtists" id="HpaT807465">
    <property type="protein sequence ID" value="HpaP807465"/>
    <property type="gene ID" value="HpaG807465"/>
</dbReference>
<dbReference type="VEuPathDB" id="FungiDB:HpaG807465"/>
<reference evidence="2" key="1">
    <citation type="journal article" date="2010" name="Science">
        <title>Signatures of adaptation to obligate biotrophy in the Hyaloperonospora arabidopsidis genome.</title>
        <authorList>
            <person name="Baxter L."/>
            <person name="Tripathy S."/>
            <person name="Ishaque N."/>
            <person name="Boot N."/>
            <person name="Cabral A."/>
            <person name="Kemen E."/>
            <person name="Thines M."/>
            <person name="Ah-Fong A."/>
            <person name="Anderson R."/>
            <person name="Badejoko W."/>
            <person name="Bittner-Eddy P."/>
            <person name="Boore J.L."/>
            <person name="Chibucos M.C."/>
            <person name="Coates M."/>
            <person name="Dehal P."/>
            <person name="Delehaunty K."/>
            <person name="Dong S."/>
            <person name="Downton P."/>
            <person name="Dumas B."/>
            <person name="Fabro G."/>
            <person name="Fronick C."/>
            <person name="Fuerstenberg S.I."/>
            <person name="Fulton L."/>
            <person name="Gaulin E."/>
            <person name="Govers F."/>
            <person name="Hughes L."/>
            <person name="Humphray S."/>
            <person name="Jiang R.H."/>
            <person name="Judelson H."/>
            <person name="Kamoun S."/>
            <person name="Kyung K."/>
            <person name="Meijer H."/>
            <person name="Minx P."/>
            <person name="Morris P."/>
            <person name="Nelson J."/>
            <person name="Phuntumart V."/>
            <person name="Qutob D."/>
            <person name="Rehmany A."/>
            <person name="Rougon-Cardoso A."/>
            <person name="Ryden P."/>
            <person name="Torto-Alalibo T."/>
            <person name="Studholme D."/>
            <person name="Wang Y."/>
            <person name="Win J."/>
            <person name="Wood J."/>
            <person name="Clifton S.W."/>
            <person name="Rogers J."/>
            <person name="Van den Ackerveken G."/>
            <person name="Jones J.D."/>
            <person name="McDowell J.M."/>
            <person name="Beynon J."/>
            <person name="Tyler B.M."/>
        </authorList>
    </citation>
    <scope>NUCLEOTIDE SEQUENCE [LARGE SCALE GENOMIC DNA]</scope>
    <source>
        <strain evidence="2">Emoy2</strain>
    </source>
</reference>
<sequence length="96" mass="11259">MLRQRDRAQVEFLLELLAHEDGYLFSRLCAQSLIHLCFISGREKCSHGEALTTRTTATRDVSVRRHMYRRYFMTKSKFMIAMNRSNGPACFHELTT</sequence>
<dbReference type="InParanoid" id="M4BM30"/>
<dbReference type="HOGENOM" id="CLU_2364148_0_0_1"/>
<evidence type="ECO:0000313" key="1">
    <source>
        <dbReference type="EnsemblProtists" id="HpaP807465"/>
    </source>
</evidence>
<dbReference type="EMBL" id="JH598405">
    <property type="status" value="NOT_ANNOTATED_CDS"/>
    <property type="molecule type" value="Genomic_DNA"/>
</dbReference>
<evidence type="ECO:0000313" key="2">
    <source>
        <dbReference type="Proteomes" id="UP000011713"/>
    </source>
</evidence>
<dbReference type="Proteomes" id="UP000011713">
    <property type="component" value="Unassembled WGS sequence"/>
</dbReference>
<protein>
    <submittedName>
        <fullName evidence="1">Uncharacterized protein</fullName>
    </submittedName>
</protein>
<accession>M4BM30</accession>
<organism evidence="1 2">
    <name type="scientific">Hyaloperonospora arabidopsidis (strain Emoy2)</name>
    <name type="common">Downy mildew agent</name>
    <name type="synonym">Peronospora arabidopsidis</name>
    <dbReference type="NCBI Taxonomy" id="559515"/>
    <lineage>
        <taxon>Eukaryota</taxon>
        <taxon>Sar</taxon>
        <taxon>Stramenopiles</taxon>
        <taxon>Oomycota</taxon>
        <taxon>Peronosporomycetes</taxon>
        <taxon>Peronosporales</taxon>
        <taxon>Peronosporaceae</taxon>
        <taxon>Hyaloperonospora</taxon>
    </lineage>
</organism>